<sequence length="352" mass="37446">MIPKTSSTTSKTILLNSCGAMGAPLGALLVHAGHRVLTPAAGRSRATLDRASQYGIIAVPKTLPELLVSQQADEIDIFLSVLAPSDALPLAKQVASAMAARTTAGSLSKRRTYIDLNAVSPSTASEIDAALTGNNERGAADFTYLDGSIIGATPRWTTHTRETLSFCPTIYLSHSASSSAHHPEAIDELTQLLASAQWKVRSVHDARVGSAKALKLCYTAIAKGLMGLASTAFLTASSFSPSTARALATELMESQRGSMDFLNANWRHVVPKSARFVGEMQEVRTLMSQQSAATDGSGAGFAEMADLFSAFAEVYRSIDEAEKRAKASRQAGQEATLVSERMLEFERLARHG</sequence>
<dbReference type="SUPFAM" id="SSF48179">
    <property type="entry name" value="6-phosphogluconate dehydrogenase C-terminal domain-like"/>
    <property type="match status" value="1"/>
</dbReference>
<dbReference type="EMBL" id="OOIP01000007">
    <property type="protein sequence ID" value="SPO37637.1"/>
    <property type="molecule type" value="Genomic_DNA"/>
</dbReference>
<dbReference type="Pfam" id="PF09130">
    <property type="entry name" value="DUF1932"/>
    <property type="match status" value="1"/>
</dbReference>
<accession>A0A5C3F1N7</accession>
<feature type="domain" description="Phosphogluconate dehydrogenase NAD-binding putative C-terminal" evidence="1">
    <location>
        <begin position="244"/>
        <end position="317"/>
    </location>
</feature>
<dbReference type="InterPro" id="IPR015814">
    <property type="entry name" value="Pgluconate_DH_NAD-bd_C"/>
</dbReference>
<dbReference type="SUPFAM" id="SSF51735">
    <property type="entry name" value="NAD(P)-binding Rossmann-fold domains"/>
    <property type="match status" value="1"/>
</dbReference>
<protein>
    <recommendedName>
        <fullName evidence="1">Phosphogluconate dehydrogenase NAD-binding putative C-terminal domain-containing protein</fullName>
    </recommendedName>
</protein>
<proteinExistence type="predicted"/>
<gene>
    <name evidence="2" type="ORF">PSFLO_03112</name>
</gene>
<evidence type="ECO:0000259" key="1">
    <source>
        <dbReference type="Pfam" id="PF09130"/>
    </source>
</evidence>
<dbReference type="OrthoDB" id="9988102at2759"/>
<evidence type="ECO:0000313" key="2">
    <source>
        <dbReference type="EMBL" id="SPO37637.1"/>
    </source>
</evidence>
<keyword evidence="3" id="KW-1185">Reference proteome</keyword>
<dbReference type="Proteomes" id="UP000323386">
    <property type="component" value="Unassembled WGS sequence"/>
</dbReference>
<name>A0A5C3F1N7_9BASI</name>
<dbReference type="InterPro" id="IPR008927">
    <property type="entry name" value="6-PGluconate_DH-like_C_sf"/>
</dbReference>
<dbReference type="AlphaFoldDB" id="A0A5C3F1N7"/>
<evidence type="ECO:0000313" key="3">
    <source>
        <dbReference type="Proteomes" id="UP000323386"/>
    </source>
</evidence>
<dbReference type="Gene3D" id="3.40.50.720">
    <property type="entry name" value="NAD(P)-binding Rossmann-like Domain"/>
    <property type="match status" value="1"/>
</dbReference>
<dbReference type="InterPro" id="IPR036291">
    <property type="entry name" value="NAD(P)-bd_dom_sf"/>
</dbReference>
<organism evidence="2 3">
    <name type="scientific">Pseudozyma flocculosa</name>
    <dbReference type="NCBI Taxonomy" id="84751"/>
    <lineage>
        <taxon>Eukaryota</taxon>
        <taxon>Fungi</taxon>
        <taxon>Dikarya</taxon>
        <taxon>Basidiomycota</taxon>
        <taxon>Ustilaginomycotina</taxon>
        <taxon>Ustilaginomycetes</taxon>
        <taxon>Ustilaginales</taxon>
        <taxon>Ustilaginaceae</taxon>
        <taxon>Pseudozyma</taxon>
    </lineage>
</organism>
<reference evidence="2 3" key="1">
    <citation type="submission" date="2018-03" db="EMBL/GenBank/DDBJ databases">
        <authorList>
            <person name="Guldener U."/>
        </authorList>
    </citation>
    <scope>NUCLEOTIDE SEQUENCE [LARGE SCALE GENOMIC DNA]</scope>
    <source>
        <strain evidence="2 3">DAOM196992</strain>
    </source>
</reference>